<sequence>MLRNLPQPTWLTTILTGTSGRSGHLFRIFVLVAVIFIVTSFLVFDFHSTVYRQTKDLLREKTSSKHGTSTEHVSSHQPSALEAAGNSTLGFSSIQFINLKNRFDRLDAATLQAYLSRLDIVEVPGVEAKDIHDKGMPPTHRLGVLRDGEKGCWRAHANIWSQMLRDKSPAVLIIESDAAWDVNVRDIMTNLNVHFTRLLDQRNSKPIHDGRWNAAQAAPEPSSTHPLQPNRDDPWHSAHWDMLSLGQCFESSVNSQEKLAYPDEHVPEGKDYFGTKMGHERVVRLSGGIVCTTAYAISQTGAAKLLLRSAVDLDNPVDLLMRRMTLSGDLIVYSVLPTVFAQWEYANNIGMKERGANSDINGGKTEGEINMDGWSDVKKTGSVWQDKEGHPDVAFDNMALEKAWSLIMPQARLEESQFHEDEGN</sequence>
<evidence type="ECO:0000259" key="6">
    <source>
        <dbReference type="Pfam" id="PF01755"/>
    </source>
</evidence>
<keyword evidence="2" id="KW-0328">Glycosyltransferase</keyword>
<dbReference type="Proteomes" id="UP001251528">
    <property type="component" value="Unassembled WGS sequence"/>
</dbReference>
<keyword evidence="8" id="KW-1185">Reference proteome</keyword>
<organism evidence="7 8">
    <name type="scientific">Conoideocrella luteorostrata</name>
    <dbReference type="NCBI Taxonomy" id="1105319"/>
    <lineage>
        <taxon>Eukaryota</taxon>
        <taxon>Fungi</taxon>
        <taxon>Dikarya</taxon>
        <taxon>Ascomycota</taxon>
        <taxon>Pezizomycotina</taxon>
        <taxon>Sordariomycetes</taxon>
        <taxon>Hypocreomycetidae</taxon>
        <taxon>Hypocreales</taxon>
        <taxon>Clavicipitaceae</taxon>
        <taxon>Conoideocrella</taxon>
    </lineage>
</organism>
<keyword evidence="5" id="KW-0472">Membrane</keyword>
<dbReference type="GO" id="GO:0016740">
    <property type="term" value="F:transferase activity"/>
    <property type="evidence" value="ECO:0007669"/>
    <property type="project" value="UniProtKB-KW"/>
</dbReference>
<dbReference type="CDD" id="cd06532">
    <property type="entry name" value="Glyco_transf_25"/>
    <property type="match status" value="1"/>
</dbReference>
<evidence type="ECO:0000256" key="3">
    <source>
        <dbReference type="ARBA" id="ARBA00022679"/>
    </source>
</evidence>
<evidence type="ECO:0000313" key="7">
    <source>
        <dbReference type="EMBL" id="KAK2603554.1"/>
    </source>
</evidence>
<reference evidence="7" key="1">
    <citation type="submission" date="2023-06" db="EMBL/GenBank/DDBJ databases">
        <title>Conoideocrella luteorostrata (Hypocreales: Clavicipitaceae), a potential biocontrol fungus for elongate hemlock scale in United States Christmas tree production areas.</title>
        <authorList>
            <person name="Barrett H."/>
            <person name="Lovett B."/>
            <person name="Macias A.M."/>
            <person name="Stajich J.E."/>
            <person name="Kasson M.T."/>
        </authorList>
    </citation>
    <scope>NUCLEOTIDE SEQUENCE</scope>
    <source>
        <strain evidence="7">ARSEF 14590</strain>
    </source>
</reference>
<evidence type="ECO:0000256" key="5">
    <source>
        <dbReference type="SAM" id="Phobius"/>
    </source>
</evidence>
<keyword evidence="5" id="KW-0812">Transmembrane</keyword>
<evidence type="ECO:0000256" key="2">
    <source>
        <dbReference type="ARBA" id="ARBA00022676"/>
    </source>
</evidence>
<dbReference type="AlphaFoldDB" id="A0AAJ0CRP0"/>
<comment type="similarity">
    <text evidence="1">Belongs to the glycosyltransferase 25 family.</text>
</comment>
<evidence type="ECO:0000256" key="1">
    <source>
        <dbReference type="ARBA" id="ARBA00006721"/>
    </source>
</evidence>
<feature type="domain" description="Glycosyl transferase family 25" evidence="6">
    <location>
        <begin position="96"/>
        <end position="194"/>
    </location>
</feature>
<dbReference type="PANTHER" id="PTHR10730">
    <property type="entry name" value="PROCOLLAGEN-LYSINE,2-OXOGLUTARATE 5-DIOXYGENASE/GLYCOSYLTRANSFERASE 25 FAMILY MEMBER"/>
    <property type="match status" value="1"/>
</dbReference>
<name>A0AAJ0CRP0_9HYPO</name>
<keyword evidence="3" id="KW-0808">Transferase</keyword>
<evidence type="ECO:0000256" key="4">
    <source>
        <dbReference type="SAM" id="MobiDB-lite"/>
    </source>
</evidence>
<dbReference type="Pfam" id="PF01755">
    <property type="entry name" value="Glyco_transf_25"/>
    <property type="match status" value="1"/>
</dbReference>
<dbReference type="PANTHER" id="PTHR10730:SF53">
    <property type="entry name" value="GLYCOSYLTRANSFERASE 25 FAMILY MEMBER"/>
    <property type="match status" value="1"/>
</dbReference>
<evidence type="ECO:0000313" key="8">
    <source>
        <dbReference type="Proteomes" id="UP001251528"/>
    </source>
</evidence>
<protein>
    <recommendedName>
        <fullName evidence="6">Glycosyl transferase family 25 domain-containing protein</fullName>
    </recommendedName>
</protein>
<feature type="region of interest" description="Disordered" evidence="4">
    <location>
        <begin position="214"/>
        <end position="233"/>
    </location>
</feature>
<gene>
    <name evidence="7" type="ORF">QQS21_004234</name>
</gene>
<keyword evidence="5" id="KW-1133">Transmembrane helix</keyword>
<dbReference type="InterPro" id="IPR050757">
    <property type="entry name" value="Collagen_mod_GT25"/>
</dbReference>
<dbReference type="EMBL" id="JASWJB010000061">
    <property type="protein sequence ID" value="KAK2603554.1"/>
    <property type="molecule type" value="Genomic_DNA"/>
</dbReference>
<comment type="caution">
    <text evidence="7">The sequence shown here is derived from an EMBL/GenBank/DDBJ whole genome shotgun (WGS) entry which is preliminary data.</text>
</comment>
<feature type="transmembrane region" description="Helical" evidence="5">
    <location>
        <begin position="25"/>
        <end position="44"/>
    </location>
</feature>
<proteinExistence type="inferred from homology"/>
<dbReference type="InterPro" id="IPR002654">
    <property type="entry name" value="Glyco_trans_25"/>
</dbReference>
<accession>A0AAJ0CRP0</accession>